<feature type="compositionally biased region" description="Low complexity" evidence="1">
    <location>
        <begin position="287"/>
        <end position="296"/>
    </location>
</feature>
<dbReference type="AlphaFoldDB" id="A0AAD7EWT3"/>
<accession>A0AAD7EWT3</accession>
<dbReference type="EMBL" id="JARIHO010000011">
    <property type="protein sequence ID" value="KAJ7353430.1"/>
    <property type="molecule type" value="Genomic_DNA"/>
</dbReference>
<protein>
    <submittedName>
        <fullName evidence="2">Uncharacterized protein</fullName>
    </submittedName>
</protein>
<gene>
    <name evidence="2" type="ORF">DFH08DRAFT_774465</name>
</gene>
<dbReference type="Gene3D" id="3.80.10.10">
    <property type="entry name" value="Ribonuclease Inhibitor"/>
    <property type="match status" value="1"/>
</dbReference>
<evidence type="ECO:0000313" key="3">
    <source>
        <dbReference type="Proteomes" id="UP001218218"/>
    </source>
</evidence>
<sequence>MASNRIPDEIISEILTPLLKHPDKVFSDRSMKPLLAPGYSSSTYLLVCKAWLRVSTPLLYNVVILRTTAQAEVLQTVLKSNKEFGLLIKKLRVEGGFGNAMQTILKCAPNITDLFLTFLVWGSDSVRDLCSGLALINPHRVIVVDADGWEVKPKENKQFTQLFNSLLDLIPKWYNLKIFEFPYRVKGAEMQRYPKVEARADALASALAESPSLETLVADIGLGLPDYLYRVAKAPSLKSIHFILTSKAFAPQIREAVRKDPKLEALVTYGTKAGPPSVHDILILADSPPSSRSQSPSPSPLPSVEERQKKYGFVRYKIPQLEQIAKERGPIIEELYVDLRGEPTGPGSKSKIERVDSAVLASFTSLTRLTWAAHERLLLSPPPPGFSALDNLQVLSIDGKSPSLLDIASHRSLKLDSLRELNFGRQVLVPAAIGLLRSRAAQLTHLTALVEIFKEVDVFDLCTSLKTLSVTSTVADKLARNALPEDSLTRSTPHNTLEKIRFEFHTLNRDEPALKHIFEHLDPASFPALKEIQLDCIKWPNSEQQARKNKWIPFSELLRPKGIKLTDPNGLGGTRHMK</sequence>
<dbReference type="InterPro" id="IPR032675">
    <property type="entry name" value="LRR_dom_sf"/>
</dbReference>
<keyword evidence="3" id="KW-1185">Reference proteome</keyword>
<comment type="caution">
    <text evidence="2">The sequence shown here is derived from an EMBL/GenBank/DDBJ whole genome shotgun (WGS) entry which is preliminary data.</text>
</comment>
<dbReference type="Proteomes" id="UP001218218">
    <property type="component" value="Unassembled WGS sequence"/>
</dbReference>
<name>A0AAD7EWT3_9AGAR</name>
<organism evidence="2 3">
    <name type="scientific">Mycena albidolilacea</name>
    <dbReference type="NCBI Taxonomy" id="1033008"/>
    <lineage>
        <taxon>Eukaryota</taxon>
        <taxon>Fungi</taxon>
        <taxon>Dikarya</taxon>
        <taxon>Basidiomycota</taxon>
        <taxon>Agaricomycotina</taxon>
        <taxon>Agaricomycetes</taxon>
        <taxon>Agaricomycetidae</taxon>
        <taxon>Agaricales</taxon>
        <taxon>Marasmiineae</taxon>
        <taxon>Mycenaceae</taxon>
        <taxon>Mycena</taxon>
    </lineage>
</organism>
<evidence type="ECO:0000256" key="1">
    <source>
        <dbReference type="SAM" id="MobiDB-lite"/>
    </source>
</evidence>
<proteinExistence type="predicted"/>
<reference evidence="2" key="1">
    <citation type="submission" date="2023-03" db="EMBL/GenBank/DDBJ databases">
        <title>Massive genome expansion in bonnet fungi (Mycena s.s.) driven by repeated elements and novel gene families across ecological guilds.</title>
        <authorList>
            <consortium name="Lawrence Berkeley National Laboratory"/>
            <person name="Harder C.B."/>
            <person name="Miyauchi S."/>
            <person name="Viragh M."/>
            <person name="Kuo A."/>
            <person name="Thoen E."/>
            <person name="Andreopoulos B."/>
            <person name="Lu D."/>
            <person name="Skrede I."/>
            <person name="Drula E."/>
            <person name="Henrissat B."/>
            <person name="Morin E."/>
            <person name="Kohler A."/>
            <person name="Barry K."/>
            <person name="LaButti K."/>
            <person name="Morin E."/>
            <person name="Salamov A."/>
            <person name="Lipzen A."/>
            <person name="Mereny Z."/>
            <person name="Hegedus B."/>
            <person name="Baldrian P."/>
            <person name="Stursova M."/>
            <person name="Weitz H."/>
            <person name="Taylor A."/>
            <person name="Grigoriev I.V."/>
            <person name="Nagy L.G."/>
            <person name="Martin F."/>
            <person name="Kauserud H."/>
        </authorList>
    </citation>
    <scope>NUCLEOTIDE SEQUENCE</scope>
    <source>
        <strain evidence="2">CBHHK002</strain>
    </source>
</reference>
<evidence type="ECO:0000313" key="2">
    <source>
        <dbReference type="EMBL" id="KAJ7353430.1"/>
    </source>
</evidence>
<feature type="region of interest" description="Disordered" evidence="1">
    <location>
        <begin position="284"/>
        <end position="304"/>
    </location>
</feature>